<gene>
    <name evidence="3" type="ORF">OS493_001167</name>
    <name evidence="2" type="ORF">OS493_007036</name>
</gene>
<comment type="caution">
    <text evidence="2">The sequence shown here is derived from an EMBL/GenBank/DDBJ whole genome shotgun (WGS) entry which is preliminary data.</text>
</comment>
<evidence type="ECO:0000313" key="4">
    <source>
        <dbReference type="Proteomes" id="UP001163046"/>
    </source>
</evidence>
<dbReference type="AlphaFoldDB" id="A0A9X0CYX7"/>
<dbReference type="SMART" id="SM00959">
    <property type="entry name" value="Rho_N"/>
    <property type="match status" value="1"/>
</dbReference>
<reference evidence="2" key="1">
    <citation type="submission" date="2023-01" db="EMBL/GenBank/DDBJ databases">
        <title>Genome assembly of the deep-sea coral Lophelia pertusa.</title>
        <authorList>
            <person name="Herrera S."/>
            <person name="Cordes E."/>
        </authorList>
    </citation>
    <scope>NUCLEOTIDE SEQUENCE</scope>
    <source>
        <strain evidence="2">USNM1676648</strain>
        <tissue evidence="2">Polyp</tissue>
    </source>
</reference>
<dbReference type="EMBL" id="MU826352">
    <property type="protein sequence ID" value="KAJ7380670.1"/>
    <property type="molecule type" value="Genomic_DNA"/>
</dbReference>
<dbReference type="EMBL" id="MU825873">
    <property type="protein sequence ID" value="KAJ7387821.1"/>
    <property type="molecule type" value="Genomic_DNA"/>
</dbReference>
<dbReference type="Pfam" id="PF07498">
    <property type="entry name" value="Rho_N"/>
    <property type="match status" value="1"/>
</dbReference>
<evidence type="ECO:0000313" key="2">
    <source>
        <dbReference type="EMBL" id="KAJ7380670.1"/>
    </source>
</evidence>
<sequence length="135" mass="16668">MDYTTLKCKNLTKICKERKIKYATKMRKQEMIEILKWNDENNTVKIHFLARKRILDYMNKYRNNESVREKARECSKRWRINNPEKARENWIKFNTEYNLFPLENDSKTYLSTEEEPVQANPEKAREYWVKLMTEY</sequence>
<dbReference type="Gene3D" id="1.10.720.10">
    <property type="match status" value="1"/>
</dbReference>
<feature type="domain" description="Rho termination factor-like N-terminal" evidence="1">
    <location>
        <begin position="2"/>
        <end position="43"/>
    </location>
</feature>
<protein>
    <recommendedName>
        <fullName evidence="1">Rho termination factor-like N-terminal domain-containing protein</fullName>
    </recommendedName>
</protein>
<dbReference type="InterPro" id="IPR011112">
    <property type="entry name" value="Rho-like_N"/>
</dbReference>
<keyword evidence="4" id="KW-1185">Reference proteome</keyword>
<evidence type="ECO:0000313" key="3">
    <source>
        <dbReference type="EMBL" id="KAJ7387821.1"/>
    </source>
</evidence>
<dbReference type="Proteomes" id="UP001163046">
    <property type="component" value="Unassembled WGS sequence"/>
</dbReference>
<proteinExistence type="predicted"/>
<dbReference type="GO" id="GO:0006353">
    <property type="term" value="P:DNA-templated transcription termination"/>
    <property type="evidence" value="ECO:0007669"/>
    <property type="project" value="InterPro"/>
</dbReference>
<name>A0A9X0CYX7_9CNID</name>
<organism evidence="2 4">
    <name type="scientific">Desmophyllum pertusum</name>
    <dbReference type="NCBI Taxonomy" id="174260"/>
    <lineage>
        <taxon>Eukaryota</taxon>
        <taxon>Metazoa</taxon>
        <taxon>Cnidaria</taxon>
        <taxon>Anthozoa</taxon>
        <taxon>Hexacorallia</taxon>
        <taxon>Scleractinia</taxon>
        <taxon>Caryophylliina</taxon>
        <taxon>Caryophylliidae</taxon>
        <taxon>Desmophyllum</taxon>
    </lineage>
</organism>
<accession>A0A9X0CYX7</accession>
<evidence type="ECO:0000259" key="1">
    <source>
        <dbReference type="SMART" id="SM00959"/>
    </source>
</evidence>